<reference evidence="1 2" key="1">
    <citation type="submission" date="2021-06" db="EMBL/GenBank/DDBJ databases">
        <authorList>
            <person name="Sun Q."/>
            <person name="Li D."/>
        </authorList>
    </citation>
    <scope>NUCLEOTIDE SEQUENCE [LARGE SCALE GENOMIC DNA]</scope>
    <source>
        <strain evidence="1 2">MSJ-40</strain>
    </source>
</reference>
<proteinExistence type="predicted"/>
<dbReference type="RefSeq" id="WP_216520026.1">
    <property type="nucleotide sequence ID" value="NZ_JAHLPM010000009.1"/>
</dbReference>
<protein>
    <submittedName>
        <fullName evidence="1">Uncharacterized protein</fullName>
    </submittedName>
</protein>
<evidence type="ECO:0000313" key="2">
    <source>
        <dbReference type="Proteomes" id="UP000749471"/>
    </source>
</evidence>
<accession>A0ABS6E727</accession>
<keyword evidence="2" id="KW-1185">Reference proteome</keyword>
<evidence type="ECO:0000313" key="1">
    <source>
        <dbReference type="EMBL" id="MBU5438719.1"/>
    </source>
</evidence>
<organism evidence="1 2">
    <name type="scientific">Tissierella simiarum</name>
    <dbReference type="NCBI Taxonomy" id="2841534"/>
    <lineage>
        <taxon>Bacteria</taxon>
        <taxon>Bacillati</taxon>
        <taxon>Bacillota</taxon>
        <taxon>Tissierellia</taxon>
        <taxon>Tissierellales</taxon>
        <taxon>Tissierellaceae</taxon>
        <taxon>Tissierella</taxon>
    </lineage>
</organism>
<dbReference type="EMBL" id="JAHLPM010000009">
    <property type="protein sequence ID" value="MBU5438719.1"/>
    <property type="molecule type" value="Genomic_DNA"/>
</dbReference>
<comment type="caution">
    <text evidence="1">The sequence shown here is derived from an EMBL/GenBank/DDBJ whole genome shotgun (WGS) entry which is preliminary data.</text>
</comment>
<sequence>MNYYRKLERLEELSKEEITEVIEENFINNIKYIGQSNKSKVYSYKQIMLATDVSHPFFNVAFIGKFSSKNIINDIKKF</sequence>
<dbReference type="Proteomes" id="UP000749471">
    <property type="component" value="Unassembled WGS sequence"/>
</dbReference>
<gene>
    <name evidence="1" type="ORF">KQI42_11895</name>
</gene>
<name>A0ABS6E727_9FIRM</name>